<reference evidence="1" key="1">
    <citation type="journal article" date="2014" name="Int. J. Syst. Evol. Microbiol.">
        <title>Complete genome sequence of Corynebacterium casei LMG S-19264T (=DSM 44701T), isolated from a smear-ripened cheese.</title>
        <authorList>
            <consortium name="US DOE Joint Genome Institute (JGI-PGF)"/>
            <person name="Walter F."/>
            <person name="Albersmeier A."/>
            <person name="Kalinowski J."/>
            <person name="Ruckert C."/>
        </authorList>
    </citation>
    <scope>NUCLEOTIDE SEQUENCE</scope>
    <source>
        <strain evidence="1">CGMCC 1.15034</strain>
    </source>
</reference>
<dbReference type="EMBL" id="BMHC01000002">
    <property type="protein sequence ID" value="GGI21938.1"/>
    <property type="molecule type" value="Genomic_DNA"/>
</dbReference>
<name>A0A410VAM3_9BRAD</name>
<dbReference type="Proteomes" id="UP000593880">
    <property type="component" value="Chromosome"/>
</dbReference>
<sequence length="253" mass="28402">MPDVIRQIRRVVSAILLAVVGASLAGCSGGDFGRTRADMRSDDMHRWLGAEATGSLGLKPSQFQLTDEERQLRDLAYPMIEPPLSRPAWKSVFGDYKAIPSPWHQKIVFDRTMYGRTLIDEPHRSHASRYAQLIEDVRNDITRFEPFFASAIRVIDLDKKRDASMARVSALSPQERTDAVERMRENSLIIQWVQLSLEQRVSSYRWALERLVIQAPDGMAADADRLIGELAAQTANPPVQSLPAYGRAVVSKG</sequence>
<evidence type="ECO:0000313" key="1">
    <source>
        <dbReference type="EMBL" id="GGI21938.1"/>
    </source>
</evidence>
<dbReference type="RefSeq" id="WP_128967318.1">
    <property type="nucleotide sequence ID" value="NZ_BMHC01000002.1"/>
</dbReference>
<reference evidence="2 3" key="2">
    <citation type="submission" date="2018-06" db="EMBL/GenBank/DDBJ databases">
        <title>Comparative genomics of rhizobia nodulating Arachis hypogaea in China.</title>
        <authorList>
            <person name="Li Y."/>
        </authorList>
    </citation>
    <scope>NUCLEOTIDE SEQUENCE [LARGE SCALE GENOMIC DNA]</scope>
    <source>
        <strain evidence="2 3">CCBAU 51658</strain>
    </source>
</reference>
<dbReference type="PROSITE" id="PS51257">
    <property type="entry name" value="PROKAR_LIPOPROTEIN"/>
    <property type="match status" value="1"/>
</dbReference>
<organism evidence="1 4">
    <name type="scientific">Bradyrhizobium guangdongense</name>
    <dbReference type="NCBI Taxonomy" id="1325090"/>
    <lineage>
        <taxon>Bacteria</taxon>
        <taxon>Pseudomonadati</taxon>
        <taxon>Pseudomonadota</taxon>
        <taxon>Alphaproteobacteria</taxon>
        <taxon>Hyphomicrobiales</taxon>
        <taxon>Nitrobacteraceae</taxon>
        <taxon>Bradyrhizobium</taxon>
    </lineage>
</organism>
<evidence type="ECO:0000313" key="4">
    <source>
        <dbReference type="Proteomes" id="UP000625079"/>
    </source>
</evidence>
<keyword evidence="3" id="KW-1185">Reference proteome</keyword>
<evidence type="ECO:0000313" key="2">
    <source>
        <dbReference type="EMBL" id="QOZ61739.1"/>
    </source>
</evidence>
<evidence type="ECO:0000313" key="3">
    <source>
        <dbReference type="Proteomes" id="UP000593880"/>
    </source>
</evidence>
<protein>
    <submittedName>
        <fullName evidence="1">Uncharacterized protein</fullName>
    </submittedName>
</protein>
<gene>
    <name evidence="1" type="ORF">GCM10010987_16900</name>
    <name evidence="2" type="ORF">XH86_25650</name>
</gene>
<accession>A0A410VAM3</accession>
<dbReference type="OrthoDB" id="8478167at2"/>
<dbReference type="AlphaFoldDB" id="A0A410VAM3"/>
<dbReference type="EMBL" id="CP030057">
    <property type="protein sequence ID" value="QOZ61739.1"/>
    <property type="molecule type" value="Genomic_DNA"/>
</dbReference>
<dbReference type="Proteomes" id="UP000625079">
    <property type="component" value="Unassembled WGS sequence"/>
</dbReference>
<proteinExistence type="predicted"/>
<reference evidence="1" key="3">
    <citation type="submission" date="2022-12" db="EMBL/GenBank/DDBJ databases">
        <authorList>
            <person name="Sun Q."/>
            <person name="Zhou Y."/>
        </authorList>
    </citation>
    <scope>NUCLEOTIDE SEQUENCE</scope>
    <source>
        <strain evidence="1">CGMCC 1.15034</strain>
    </source>
</reference>